<dbReference type="PANTHER" id="PTHR11803">
    <property type="entry name" value="2-IMINOBUTANOATE/2-IMINOPROPANOATE DEAMINASE RIDA"/>
    <property type="match status" value="1"/>
</dbReference>
<protein>
    <recommendedName>
        <fullName evidence="4">Enamine deaminase RidA</fullName>
    </recommendedName>
</protein>
<sequence length="138" mass="15082">MNHVVTASTPTSIGAPVGKYSHLVSVAPNARWVFISGQVGTTIDGTLPSDVYGQAAQIYRNIEQLLAELHATPRDLVRLLTFAVGTDLSGFYRARDEVYARWFPTGDYCGHSLAVVQALAKPELLLEIEGWIALPEDR</sequence>
<evidence type="ECO:0000256" key="1">
    <source>
        <dbReference type="ARBA" id="ARBA00010552"/>
    </source>
</evidence>
<evidence type="ECO:0000313" key="3">
    <source>
        <dbReference type="Proteomes" id="UP000062255"/>
    </source>
</evidence>
<dbReference type="Proteomes" id="UP000062255">
    <property type="component" value="Chromosome"/>
</dbReference>
<reference evidence="2 3" key="1">
    <citation type="submission" date="2015-07" db="EMBL/GenBank/DDBJ databases">
        <title>Complete genome sequence of Mycobacterium goodii X7B, a facultative thermophilic biodesulfurizing bacterium.</title>
        <authorList>
            <person name="Yu B."/>
            <person name="Li F."/>
            <person name="Xu P."/>
        </authorList>
    </citation>
    <scope>NUCLEOTIDE SEQUENCE [LARGE SCALE GENOMIC DNA]</scope>
    <source>
        <strain evidence="2 3">X7B</strain>
    </source>
</reference>
<organism evidence="2 3">
    <name type="scientific">Mycolicibacterium goodii</name>
    <name type="common">Mycobacterium goodii</name>
    <dbReference type="NCBI Taxonomy" id="134601"/>
    <lineage>
        <taxon>Bacteria</taxon>
        <taxon>Bacillati</taxon>
        <taxon>Actinomycetota</taxon>
        <taxon>Actinomycetes</taxon>
        <taxon>Mycobacteriales</taxon>
        <taxon>Mycobacteriaceae</taxon>
        <taxon>Mycolicibacterium</taxon>
    </lineage>
</organism>
<proteinExistence type="inferred from homology"/>
<dbReference type="GO" id="GO:0019239">
    <property type="term" value="F:deaminase activity"/>
    <property type="evidence" value="ECO:0007669"/>
    <property type="project" value="TreeGrafter"/>
</dbReference>
<dbReference type="Pfam" id="PF01042">
    <property type="entry name" value="Ribonuc_L-PSP"/>
    <property type="match status" value="1"/>
</dbReference>
<dbReference type="PANTHER" id="PTHR11803:SF58">
    <property type="entry name" value="PROTEIN HMF1-RELATED"/>
    <property type="match status" value="1"/>
</dbReference>
<dbReference type="Gene3D" id="3.30.1330.40">
    <property type="entry name" value="RutC-like"/>
    <property type="match status" value="1"/>
</dbReference>
<dbReference type="EMBL" id="CP012150">
    <property type="protein sequence ID" value="AKS31010.1"/>
    <property type="molecule type" value="Genomic_DNA"/>
</dbReference>
<comment type="similarity">
    <text evidence="1">Belongs to the RutC family.</text>
</comment>
<dbReference type="InterPro" id="IPR006175">
    <property type="entry name" value="YjgF/YER057c/UK114"/>
</dbReference>
<dbReference type="GO" id="GO:0005829">
    <property type="term" value="C:cytosol"/>
    <property type="evidence" value="ECO:0007669"/>
    <property type="project" value="TreeGrafter"/>
</dbReference>
<dbReference type="RefSeq" id="WP_049743421.1">
    <property type="nucleotide sequence ID" value="NZ_CP012150.1"/>
</dbReference>
<accession>A0A0K0X0P0</accession>
<dbReference type="SUPFAM" id="SSF55298">
    <property type="entry name" value="YjgF-like"/>
    <property type="match status" value="1"/>
</dbReference>
<dbReference type="InterPro" id="IPR035959">
    <property type="entry name" value="RutC-like_sf"/>
</dbReference>
<dbReference type="CDD" id="cd00448">
    <property type="entry name" value="YjgF_YER057c_UK114_family"/>
    <property type="match status" value="1"/>
</dbReference>
<dbReference type="KEGG" id="mgo:AFA91_02990"/>
<dbReference type="PATRIC" id="fig|134601.6.peg.624"/>
<evidence type="ECO:0000313" key="2">
    <source>
        <dbReference type="EMBL" id="AKS31010.1"/>
    </source>
</evidence>
<dbReference type="AlphaFoldDB" id="A0A0K0X0P0"/>
<evidence type="ECO:0008006" key="4">
    <source>
        <dbReference type="Google" id="ProtNLM"/>
    </source>
</evidence>
<dbReference type="OrthoDB" id="3212792at2"/>
<name>A0A0K0X0P0_MYCGD</name>
<gene>
    <name evidence="2" type="ORF">AFA91_02990</name>
</gene>
<dbReference type="STRING" id="134601.AFA91_02990"/>